<evidence type="ECO:0000313" key="9">
    <source>
        <dbReference type="Proteomes" id="UP000549066"/>
    </source>
</evidence>
<comment type="caution">
    <text evidence="8">The sequence shown here is derived from an EMBL/GenBank/DDBJ whole genome shotgun (WGS) entry which is preliminary data.</text>
</comment>
<dbReference type="Pfam" id="PF01545">
    <property type="entry name" value="Cation_efflux"/>
    <property type="match status" value="1"/>
</dbReference>
<dbReference type="SUPFAM" id="SSF161111">
    <property type="entry name" value="Cation efflux protein transmembrane domain-like"/>
    <property type="match status" value="1"/>
</dbReference>
<evidence type="ECO:0000256" key="5">
    <source>
        <dbReference type="ARBA" id="ARBA00023136"/>
    </source>
</evidence>
<dbReference type="InterPro" id="IPR002524">
    <property type="entry name" value="Cation_efflux"/>
</dbReference>
<keyword evidence="9" id="KW-1185">Reference proteome</keyword>
<dbReference type="InterPro" id="IPR058533">
    <property type="entry name" value="Cation_efflux_TM"/>
</dbReference>
<feature type="transmembrane region" description="Helical" evidence="6">
    <location>
        <begin position="206"/>
        <end position="224"/>
    </location>
</feature>
<dbReference type="Gene3D" id="1.20.1510.10">
    <property type="entry name" value="Cation efflux protein transmembrane domain"/>
    <property type="match status" value="1"/>
</dbReference>
<dbReference type="GO" id="GO:0008324">
    <property type="term" value="F:monoatomic cation transmembrane transporter activity"/>
    <property type="evidence" value="ECO:0007669"/>
    <property type="project" value="InterPro"/>
</dbReference>
<dbReference type="PANTHER" id="PTHR13414">
    <property type="entry name" value="HUEL-CATION TRANSPORTER"/>
    <property type="match status" value="1"/>
</dbReference>
<dbReference type="PANTHER" id="PTHR13414:SF9">
    <property type="entry name" value="PROTON-COUPLED ZINC ANTIPORTER SLC30A9, MITOCHONDRIAL"/>
    <property type="match status" value="1"/>
</dbReference>
<keyword evidence="3 6" id="KW-0812">Transmembrane</keyword>
<evidence type="ECO:0000256" key="1">
    <source>
        <dbReference type="ARBA" id="ARBA00004141"/>
    </source>
</evidence>
<keyword evidence="2" id="KW-0813">Transport</keyword>
<reference evidence="8 9" key="1">
    <citation type="submission" date="2020-07" db="EMBL/GenBank/DDBJ databases">
        <title>Sequencing the genomes of 1000 actinobacteria strains.</title>
        <authorList>
            <person name="Klenk H.-P."/>
        </authorList>
    </citation>
    <scope>NUCLEOTIDE SEQUENCE [LARGE SCALE GENOMIC DNA]</scope>
    <source>
        <strain evidence="8 9">DSM 8598</strain>
    </source>
</reference>
<evidence type="ECO:0000256" key="3">
    <source>
        <dbReference type="ARBA" id="ARBA00022692"/>
    </source>
</evidence>
<dbReference type="InterPro" id="IPR027469">
    <property type="entry name" value="Cation_efflux_TMD_sf"/>
</dbReference>
<feature type="transmembrane region" description="Helical" evidence="6">
    <location>
        <begin position="175"/>
        <end position="194"/>
    </location>
</feature>
<feature type="domain" description="Cation efflux protein transmembrane" evidence="7">
    <location>
        <begin position="22"/>
        <end position="224"/>
    </location>
</feature>
<gene>
    <name evidence="8" type="ORF">BJY17_002538</name>
</gene>
<feature type="transmembrane region" description="Helical" evidence="6">
    <location>
        <begin position="88"/>
        <end position="112"/>
    </location>
</feature>
<keyword evidence="5 6" id="KW-0472">Membrane</keyword>
<name>A0A852X752_9MICO</name>
<evidence type="ECO:0000256" key="6">
    <source>
        <dbReference type="SAM" id="Phobius"/>
    </source>
</evidence>
<dbReference type="AlphaFoldDB" id="A0A852X752"/>
<dbReference type="InterPro" id="IPR040177">
    <property type="entry name" value="SLC30A9"/>
</dbReference>
<dbReference type="RefSeq" id="WP_322789828.1">
    <property type="nucleotide sequence ID" value="NZ_JACCFI010000001.1"/>
</dbReference>
<dbReference type="Proteomes" id="UP000549066">
    <property type="component" value="Unassembled WGS sequence"/>
</dbReference>
<feature type="transmembrane region" description="Helical" evidence="6">
    <location>
        <begin position="124"/>
        <end position="146"/>
    </location>
</feature>
<proteinExistence type="predicted"/>
<organism evidence="8 9">
    <name type="scientific">Agromyces hippuratus</name>
    <dbReference type="NCBI Taxonomy" id="286438"/>
    <lineage>
        <taxon>Bacteria</taxon>
        <taxon>Bacillati</taxon>
        <taxon>Actinomycetota</taxon>
        <taxon>Actinomycetes</taxon>
        <taxon>Micrococcales</taxon>
        <taxon>Microbacteriaceae</taxon>
        <taxon>Agromyces</taxon>
    </lineage>
</organism>
<protein>
    <submittedName>
        <fullName evidence="8">Cation diffusion facilitator family transporter</fullName>
    </submittedName>
</protein>
<dbReference type="NCBIfam" id="TIGR01297">
    <property type="entry name" value="CDF"/>
    <property type="match status" value="1"/>
</dbReference>
<sequence length="328" mass="34717">MTEHDIDDREDRGTTGESLLTVIIALVANALIAIAKTAAAALTGSASMVAEAAHSWADTGNEILLVIAERRSRKPADARHPLGFGKDAYIWSMFAAFGLFTAGSVVSIQHGISELIDPEPASDFGIAYIVLAVSFVLESISFVRAYRQARAAARQRSLHTIEHVAKSSNPTLRAVFAEDAAALIGLVLAFLGVLLHQVTGSPVYDALGSILVGVLLGVVAVVLIGRNRAFLLGEAIDEESRDGVLAELLERPEIDRVTFLHIEYTGPDTVFVIAAVDLVGDHGEADVAAELRALEDALEQHRQVGRAVLTLSDPASPPLVPGRSAPAP</sequence>
<evidence type="ECO:0000256" key="2">
    <source>
        <dbReference type="ARBA" id="ARBA00022448"/>
    </source>
</evidence>
<dbReference type="GO" id="GO:0016020">
    <property type="term" value="C:membrane"/>
    <property type="evidence" value="ECO:0007669"/>
    <property type="project" value="UniProtKB-SubCell"/>
</dbReference>
<evidence type="ECO:0000256" key="4">
    <source>
        <dbReference type="ARBA" id="ARBA00022989"/>
    </source>
</evidence>
<comment type="subcellular location">
    <subcellularLocation>
        <location evidence="1">Membrane</location>
        <topology evidence="1">Multi-pass membrane protein</topology>
    </subcellularLocation>
</comment>
<keyword evidence="4 6" id="KW-1133">Transmembrane helix</keyword>
<evidence type="ECO:0000259" key="7">
    <source>
        <dbReference type="Pfam" id="PF01545"/>
    </source>
</evidence>
<dbReference type="GO" id="GO:0006829">
    <property type="term" value="P:zinc ion transport"/>
    <property type="evidence" value="ECO:0007669"/>
    <property type="project" value="InterPro"/>
</dbReference>
<accession>A0A852X752</accession>
<evidence type="ECO:0000313" key="8">
    <source>
        <dbReference type="EMBL" id="NYG21791.1"/>
    </source>
</evidence>
<dbReference type="EMBL" id="JACCFI010000001">
    <property type="protein sequence ID" value="NYG21791.1"/>
    <property type="molecule type" value="Genomic_DNA"/>
</dbReference>
<feature type="transmembrane region" description="Helical" evidence="6">
    <location>
        <begin position="20"/>
        <end position="42"/>
    </location>
</feature>